<keyword evidence="2" id="KW-1185">Reference proteome</keyword>
<protein>
    <recommendedName>
        <fullName evidence="3">Regulatory protein RecX</fullName>
    </recommendedName>
</protein>
<gene>
    <name evidence="1" type="ORF">VAMP_273n105</name>
</gene>
<dbReference type="Proteomes" id="UP000680365">
    <property type="component" value="Unassembled WGS sequence"/>
</dbReference>
<accession>A0ABS5QM61</accession>
<dbReference type="EMBL" id="JAEDAM010000068">
    <property type="protein sequence ID" value="MBS8122296.1"/>
    <property type="molecule type" value="Genomic_DNA"/>
</dbReference>
<evidence type="ECO:0008006" key="3">
    <source>
        <dbReference type="Google" id="ProtNLM"/>
    </source>
</evidence>
<evidence type="ECO:0000313" key="2">
    <source>
        <dbReference type="Proteomes" id="UP000680365"/>
    </source>
</evidence>
<name>A0ABS5QM61_9BACT</name>
<organism evidence="1 2">
    <name type="scientific">Candidatus Vampirococcus lugosii</name>
    <dbReference type="NCBI Taxonomy" id="2789015"/>
    <lineage>
        <taxon>Bacteria</taxon>
        <taxon>Candidatus Absconditibacteriota</taxon>
        <taxon>Vampirococcus</taxon>
    </lineage>
</organism>
<sequence length="56" mass="6798">MDYIYKFPKTESQLKTQLFKKGYNDKEIEITITLLKSKNYLNDKNYCEIYFNSECV</sequence>
<proteinExistence type="predicted"/>
<evidence type="ECO:0000313" key="1">
    <source>
        <dbReference type="EMBL" id="MBS8122296.1"/>
    </source>
</evidence>
<reference evidence="1 2" key="1">
    <citation type="journal article" date="2021" name="Nat. Commun.">
        <title>Reductive evolution and unique predatory mode in the CPR bacterium Vampirococcus lugosii.</title>
        <authorList>
            <person name="Moreira D."/>
            <person name="Zivanovic Y."/>
            <person name="Lopez-Archilla A.I."/>
            <person name="Iniesto M."/>
            <person name="Lopez-Garcia P."/>
        </authorList>
    </citation>
    <scope>NUCLEOTIDE SEQUENCE [LARGE SCALE GENOMIC DNA]</scope>
    <source>
        <strain evidence="1">Chiprana</strain>
    </source>
</reference>
<comment type="caution">
    <text evidence="1">The sequence shown here is derived from an EMBL/GenBank/DDBJ whole genome shotgun (WGS) entry which is preliminary data.</text>
</comment>
<feature type="non-terminal residue" evidence="1">
    <location>
        <position position="56"/>
    </location>
</feature>